<proteinExistence type="predicted"/>
<evidence type="ECO:0000256" key="1">
    <source>
        <dbReference type="ARBA" id="ARBA00023002"/>
    </source>
</evidence>
<name>A0ABW3VL80_9PSEU</name>
<dbReference type="InterPro" id="IPR011251">
    <property type="entry name" value="Luciferase-like_dom"/>
</dbReference>
<keyword evidence="1 3" id="KW-0560">Oxidoreductase</keyword>
<dbReference type="GO" id="GO:0016491">
    <property type="term" value="F:oxidoreductase activity"/>
    <property type="evidence" value="ECO:0007669"/>
    <property type="project" value="UniProtKB-KW"/>
</dbReference>
<protein>
    <submittedName>
        <fullName evidence="3">LLM class flavin-dependent oxidoreductase</fullName>
        <ecNumber evidence="3">1.-.-.-</ecNumber>
    </submittedName>
</protein>
<dbReference type="InterPro" id="IPR050564">
    <property type="entry name" value="F420-G6PD/mer"/>
</dbReference>
<dbReference type="EMBL" id="JBHTMB010000171">
    <property type="protein sequence ID" value="MFD1235802.1"/>
    <property type="molecule type" value="Genomic_DNA"/>
</dbReference>
<dbReference type="EC" id="1.-.-.-" evidence="3"/>
<organism evidence="3 4">
    <name type="scientific">Pseudonocardia benzenivorans</name>
    <dbReference type="NCBI Taxonomy" id="228005"/>
    <lineage>
        <taxon>Bacteria</taxon>
        <taxon>Bacillati</taxon>
        <taxon>Actinomycetota</taxon>
        <taxon>Actinomycetes</taxon>
        <taxon>Pseudonocardiales</taxon>
        <taxon>Pseudonocardiaceae</taxon>
        <taxon>Pseudonocardia</taxon>
    </lineage>
</organism>
<keyword evidence="4" id="KW-1185">Reference proteome</keyword>
<dbReference type="PANTHER" id="PTHR43244">
    <property type="match status" value="1"/>
</dbReference>
<gene>
    <name evidence="3" type="ORF">ACFQ34_21125</name>
</gene>
<dbReference type="Gene3D" id="3.20.20.30">
    <property type="entry name" value="Luciferase-like domain"/>
    <property type="match status" value="1"/>
</dbReference>
<comment type="caution">
    <text evidence="3">The sequence shown here is derived from an EMBL/GenBank/DDBJ whole genome shotgun (WGS) entry which is preliminary data.</text>
</comment>
<dbReference type="Proteomes" id="UP001597182">
    <property type="component" value="Unassembled WGS sequence"/>
</dbReference>
<dbReference type="RefSeq" id="WP_339122529.1">
    <property type="nucleotide sequence ID" value="NZ_BAABKS010000017.1"/>
</dbReference>
<evidence type="ECO:0000313" key="3">
    <source>
        <dbReference type="EMBL" id="MFD1235802.1"/>
    </source>
</evidence>
<evidence type="ECO:0000313" key="4">
    <source>
        <dbReference type="Proteomes" id="UP001597182"/>
    </source>
</evidence>
<dbReference type="InterPro" id="IPR036661">
    <property type="entry name" value="Luciferase-like_sf"/>
</dbReference>
<dbReference type="Pfam" id="PF00296">
    <property type="entry name" value="Bac_luciferase"/>
    <property type="match status" value="1"/>
</dbReference>
<sequence length="332" mass="35918">MLLGTSLRFIFASSEDSLRRYHETVVAKGEFSDIPLGVTDARVQARQLLEIARTAAEHHFGFLMVGDSHASSYANAFAPTPTLARMLAVTGDMPVGLLYLAPFHHPVIAAEQVGTLAAFAPEPLTLVVGNGDVSEQFTGFRIAKGSRGRRSEEFITVVRALLAGETVTHEGEFFQLDGVRINPVPAVPAQIWVAATAGGAVDRAGRLGDAWETAPGTAPEELRVLLDRYRAVCAEHGRVPDAVLRRDIYVAETDEQAWEAVEPMIAAGYRGFGHERDTSLVGSAGTVVKRLAGYRDMGFEKVLVRHIVGDHQQILDSLRRIGDDVIPAVADL</sequence>
<feature type="domain" description="Luciferase-like" evidence="2">
    <location>
        <begin position="43"/>
        <end position="319"/>
    </location>
</feature>
<evidence type="ECO:0000259" key="2">
    <source>
        <dbReference type="Pfam" id="PF00296"/>
    </source>
</evidence>
<reference evidence="4" key="1">
    <citation type="journal article" date="2019" name="Int. J. Syst. Evol. Microbiol.">
        <title>The Global Catalogue of Microorganisms (GCM) 10K type strain sequencing project: providing services to taxonomists for standard genome sequencing and annotation.</title>
        <authorList>
            <consortium name="The Broad Institute Genomics Platform"/>
            <consortium name="The Broad Institute Genome Sequencing Center for Infectious Disease"/>
            <person name="Wu L."/>
            <person name="Ma J."/>
        </authorList>
    </citation>
    <scope>NUCLEOTIDE SEQUENCE [LARGE SCALE GENOMIC DNA]</scope>
    <source>
        <strain evidence="4">CCUG 49018</strain>
    </source>
</reference>
<dbReference type="PANTHER" id="PTHR43244:SF1">
    <property type="entry name" value="5,10-METHYLENETETRAHYDROMETHANOPTERIN REDUCTASE"/>
    <property type="match status" value="1"/>
</dbReference>
<accession>A0ABW3VL80</accession>
<dbReference type="SUPFAM" id="SSF51679">
    <property type="entry name" value="Bacterial luciferase-like"/>
    <property type="match status" value="1"/>
</dbReference>